<dbReference type="AlphaFoldDB" id="A0A6N8FAK0"/>
<keyword evidence="4" id="KW-0472">Membrane</keyword>
<accession>A0A6N8FAK0</accession>
<feature type="domain" description="Calcineurin-like phosphoesterase" evidence="6">
    <location>
        <begin position="11"/>
        <end position="208"/>
    </location>
</feature>
<dbReference type="Proteomes" id="UP000439994">
    <property type="component" value="Unassembled WGS sequence"/>
</dbReference>
<dbReference type="InterPro" id="IPR004843">
    <property type="entry name" value="Calcineurin-like_PHP"/>
</dbReference>
<reference evidence="7 8" key="1">
    <citation type="submission" date="2019-11" db="EMBL/GenBank/DDBJ databases">
        <title>P. haliotis isolates from Z. marina roots.</title>
        <authorList>
            <person name="Cohen M."/>
            <person name="Jospin G."/>
            <person name="Eisen J.A."/>
            <person name="Coil D.A."/>
        </authorList>
    </citation>
    <scope>NUCLEOTIDE SEQUENCE [LARGE SCALE GENOMIC DNA]</scope>
    <source>
        <strain evidence="7 8">UCD-MCMsp1aY</strain>
    </source>
</reference>
<dbReference type="InterPro" id="IPR043461">
    <property type="entry name" value="LpxH-like"/>
</dbReference>
<dbReference type="EMBL" id="WOCD01000005">
    <property type="protein sequence ID" value="MUH73154.1"/>
    <property type="molecule type" value="Genomic_DNA"/>
</dbReference>
<keyword evidence="2" id="KW-0997">Cell inner membrane</keyword>
<evidence type="ECO:0000256" key="2">
    <source>
        <dbReference type="ARBA" id="ARBA00022519"/>
    </source>
</evidence>
<evidence type="ECO:0000313" key="8">
    <source>
        <dbReference type="Proteomes" id="UP000439994"/>
    </source>
</evidence>
<name>A0A6N8FAK0_9GAMM</name>
<evidence type="ECO:0000313" key="7">
    <source>
        <dbReference type="EMBL" id="MUH73154.1"/>
    </source>
</evidence>
<dbReference type="Gene3D" id="3.60.21.10">
    <property type="match status" value="1"/>
</dbReference>
<dbReference type="PANTHER" id="PTHR34990:SF2">
    <property type="entry name" value="BLL8164 PROTEIN"/>
    <property type="match status" value="1"/>
</dbReference>
<dbReference type="OrthoDB" id="9802481at2"/>
<comment type="caution">
    <text evidence="7">The sequence shown here is derived from an EMBL/GenBank/DDBJ whole genome shotgun (WGS) entry which is preliminary data.</text>
</comment>
<gene>
    <name evidence="7" type="ORF">GNP35_12095</name>
</gene>
<dbReference type="SUPFAM" id="SSF56300">
    <property type="entry name" value="Metallo-dependent phosphatases"/>
    <property type="match status" value="1"/>
</dbReference>
<protein>
    <submittedName>
        <fullName evidence="7">UDP-2,3-diacylglucosamine diphosphatase</fullName>
    </submittedName>
</protein>
<dbReference type="InterPro" id="IPR029052">
    <property type="entry name" value="Metallo-depent_PP-like"/>
</dbReference>
<dbReference type="GO" id="GO:0009245">
    <property type="term" value="P:lipid A biosynthetic process"/>
    <property type="evidence" value="ECO:0007669"/>
    <property type="project" value="TreeGrafter"/>
</dbReference>
<dbReference type="GO" id="GO:0016020">
    <property type="term" value="C:membrane"/>
    <property type="evidence" value="ECO:0007669"/>
    <property type="project" value="GOC"/>
</dbReference>
<dbReference type="GO" id="GO:0046872">
    <property type="term" value="F:metal ion binding"/>
    <property type="evidence" value="ECO:0007669"/>
    <property type="project" value="UniProtKB-KW"/>
</dbReference>
<dbReference type="GO" id="GO:0008758">
    <property type="term" value="F:UDP-2,3-diacylglucosamine hydrolase activity"/>
    <property type="evidence" value="ECO:0007669"/>
    <property type="project" value="TreeGrafter"/>
</dbReference>
<keyword evidence="1" id="KW-1003">Cell membrane</keyword>
<proteinExistence type="predicted"/>
<keyword evidence="5" id="KW-0464">Manganese</keyword>
<evidence type="ECO:0000256" key="5">
    <source>
        <dbReference type="ARBA" id="ARBA00023211"/>
    </source>
</evidence>
<dbReference type="CDD" id="cd07398">
    <property type="entry name" value="MPP_YbbF-LpxH"/>
    <property type="match status" value="1"/>
</dbReference>
<dbReference type="RefSeq" id="WP_155696359.1">
    <property type="nucleotide sequence ID" value="NZ_WOCD01000005.1"/>
</dbReference>
<dbReference type="Pfam" id="PF00149">
    <property type="entry name" value="Metallophos"/>
    <property type="match status" value="1"/>
</dbReference>
<dbReference type="PANTHER" id="PTHR34990">
    <property type="entry name" value="UDP-2,3-DIACYLGLUCOSAMINE HYDROLASE-RELATED"/>
    <property type="match status" value="1"/>
</dbReference>
<organism evidence="7 8">
    <name type="scientific">Psychrosphaera haliotis</name>
    <dbReference type="NCBI Taxonomy" id="555083"/>
    <lineage>
        <taxon>Bacteria</taxon>
        <taxon>Pseudomonadati</taxon>
        <taxon>Pseudomonadota</taxon>
        <taxon>Gammaproteobacteria</taxon>
        <taxon>Alteromonadales</taxon>
        <taxon>Pseudoalteromonadaceae</taxon>
        <taxon>Psychrosphaera</taxon>
    </lineage>
</organism>
<evidence type="ECO:0000256" key="1">
    <source>
        <dbReference type="ARBA" id="ARBA00022475"/>
    </source>
</evidence>
<evidence type="ECO:0000256" key="4">
    <source>
        <dbReference type="ARBA" id="ARBA00023136"/>
    </source>
</evidence>
<evidence type="ECO:0000259" key="6">
    <source>
        <dbReference type="Pfam" id="PF00149"/>
    </source>
</evidence>
<evidence type="ECO:0000256" key="3">
    <source>
        <dbReference type="ARBA" id="ARBA00022723"/>
    </source>
</evidence>
<keyword evidence="3" id="KW-0479">Metal-binding</keyword>
<keyword evidence="8" id="KW-1185">Reference proteome</keyword>
<sequence>MSTKHHYESLWISDIHLGCKDCKAEFLLSFLKSCEVKRIFLVGDIVDFWALNRRTFWPEAHNKVFNHLLELSQQGVEVIYIPGNHDDVVRSYQSFNFAGMKIHQEYIHETVSGKKLLLLHGDKFDQQVCFGRFHAKLGDALYDLLLFLNRQLHKARKATGRPYWSLASYLKTKVKKANEAIERYKQAALSEAKLQQVDGVVCGHIHHPQICLENGLMYCNDGDWVENCTVLVETELGDLKLLRWNDAIDNVDVLGQVNWSKQQQNNNNRQVDRKWVS</sequence>